<name>A0ABU3F5I2_9ENTE</name>
<evidence type="ECO:0000313" key="10">
    <source>
        <dbReference type="EMBL" id="MDT2602395.1"/>
    </source>
</evidence>
<feature type="transmembrane region" description="Helical" evidence="9">
    <location>
        <begin position="92"/>
        <end position="115"/>
    </location>
</feature>
<feature type="transmembrane region" description="Helical" evidence="9">
    <location>
        <begin position="221"/>
        <end position="242"/>
    </location>
</feature>
<evidence type="ECO:0000256" key="4">
    <source>
        <dbReference type="ARBA" id="ARBA00022597"/>
    </source>
</evidence>
<feature type="transmembrane region" description="Helical" evidence="9">
    <location>
        <begin position="180"/>
        <end position="200"/>
    </location>
</feature>
<evidence type="ECO:0000256" key="7">
    <source>
        <dbReference type="ARBA" id="ARBA00022989"/>
    </source>
</evidence>
<feature type="transmembrane region" description="Helical" evidence="9">
    <location>
        <begin position="127"/>
        <end position="160"/>
    </location>
</feature>
<keyword evidence="11" id="KW-1185">Reference proteome</keyword>
<feature type="transmembrane region" description="Helical" evidence="9">
    <location>
        <begin position="46"/>
        <end position="72"/>
    </location>
</feature>
<feature type="transmembrane region" description="Helical" evidence="9">
    <location>
        <begin position="331"/>
        <end position="350"/>
    </location>
</feature>
<dbReference type="PIRSF" id="PIRSF006304">
    <property type="entry name" value="GatC"/>
    <property type="match status" value="1"/>
</dbReference>
<dbReference type="PANTHER" id="PTHR37324">
    <property type="entry name" value="PTS SYSTEM GALACTITOL-SPECIFIC EIIC COMPONENT"/>
    <property type="match status" value="1"/>
</dbReference>
<keyword evidence="2" id="KW-0813">Transport</keyword>
<accession>A0ABU3F5I2</accession>
<dbReference type="RefSeq" id="WP_221674231.1">
    <property type="nucleotide sequence ID" value="NZ_JARPYF010000018.1"/>
</dbReference>
<evidence type="ECO:0000256" key="1">
    <source>
        <dbReference type="ARBA" id="ARBA00004651"/>
    </source>
</evidence>
<evidence type="ECO:0000313" key="11">
    <source>
        <dbReference type="Proteomes" id="UP001252875"/>
    </source>
</evidence>
<dbReference type="PANTHER" id="PTHR37324:SF2">
    <property type="entry name" value="PTS SYSTEM GALACTITOL-SPECIFIC EIIC COMPONENT"/>
    <property type="match status" value="1"/>
</dbReference>
<keyword evidence="5" id="KW-0598">Phosphotransferase system</keyword>
<dbReference type="InterPro" id="IPR013853">
    <property type="entry name" value="EIIC-GAT"/>
</dbReference>
<keyword evidence="8 9" id="KW-0472">Membrane</keyword>
<protein>
    <submittedName>
        <fullName evidence="10">PTS transporter subunit IIC</fullName>
    </submittedName>
</protein>
<keyword evidence="3" id="KW-1003">Cell membrane</keyword>
<evidence type="ECO:0000256" key="8">
    <source>
        <dbReference type="ARBA" id="ARBA00023136"/>
    </source>
</evidence>
<keyword evidence="7 9" id="KW-1133">Transmembrane helix</keyword>
<dbReference type="Proteomes" id="UP001252875">
    <property type="component" value="Unassembled WGS sequence"/>
</dbReference>
<organism evidence="10 11">
    <name type="scientific">Enterococcus hulanensis</name>
    <dbReference type="NCBI Taxonomy" id="2559929"/>
    <lineage>
        <taxon>Bacteria</taxon>
        <taxon>Bacillati</taxon>
        <taxon>Bacillota</taxon>
        <taxon>Bacilli</taxon>
        <taxon>Lactobacillales</taxon>
        <taxon>Enterococcaceae</taxon>
        <taxon>Enterococcus</taxon>
    </lineage>
</organism>
<sequence>MFDAINKGFQWFTGLGSNGILCVALLIIGLVLGLKIGDAIRSALTATVGFIGLNLIVDMLIAQMSPATMAMVERMHWNLDVVDVGWGLMGMAWGQPASGMVIIALIATNIALIFLRFTKTLMVDFWNYWSFAACAALIYGATRNVVFTVLAACIYMAISLKWADTVAPKYQEFYGIPGCSWPTGAIIAPAMIGIPVVKLLQKIPVIKDIKADPETMQRRMGIFGEPIVIGAVLGMLIGVIAGYDVRKVLLLGFNMAAVMILLPRMIQIMMEGLITISDQAKEFTAKYMKGREVWIGIDASTIMGNPATMSAILIMTPIVTFMSIIPGNRMLATASLVAVPWFIIGITAYAKENILHICLAAMVVFAIYFWCATAMAGAHTEIAKIVGSELPEGTSLISSLSEGGNPITFILYKILDLLGFVKL</sequence>
<evidence type="ECO:0000256" key="9">
    <source>
        <dbReference type="SAM" id="Phobius"/>
    </source>
</evidence>
<keyword evidence="4" id="KW-0762">Sugar transport</keyword>
<feature type="transmembrane region" description="Helical" evidence="9">
    <location>
        <begin position="357"/>
        <end position="378"/>
    </location>
</feature>
<dbReference type="InterPro" id="IPR004703">
    <property type="entry name" value="PTS_sugar-sp_permease"/>
</dbReference>
<gene>
    <name evidence="10" type="ORF">P7D85_21755</name>
</gene>
<evidence type="ECO:0000256" key="5">
    <source>
        <dbReference type="ARBA" id="ARBA00022683"/>
    </source>
</evidence>
<comment type="subcellular location">
    <subcellularLocation>
        <location evidence="1">Cell membrane</location>
        <topology evidence="1">Multi-pass membrane protein</topology>
    </subcellularLocation>
</comment>
<reference evidence="10 11" key="1">
    <citation type="submission" date="2023-03" db="EMBL/GenBank/DDBJ databases">
        <authorList>
            <person name="Shen W."/>
            <person name="Cai J."/>
        </authorList>
    </citation>
    <scope>NUCLEOTIDE SEQUENCE [LARGE SCALE GENOMIC DNA]</scope>
    <source>
        <strain evidence="10 11">D6-4</strain>
    </source>
</reference>
<evidence type="ECO:0000256" key="3">
    <source>
        <dbReference type="ARBA" id="ARBA00022475"/>
    </source>
</evidence>
<comment type="caution">
    <text evidence="10">The sequence shown here is derived from an EMBL/GenBank/DDBJ whole genome shotgun (WGS) entry which is preliminary data.</text>
</comment>
<keyword evidence="6 9" id="KW-0812">Transmembrane</keyword>
<evidence type="ECO:0000256" key="6">
    <source>
        <dbReference type="ARBA" id="ARBA00022692"/>
    </source>
</evidence>
<feature type="transmembrane region" description="Helical" evidence="9">
    <location>
        <begin position="12"/>
        <end position="34"/>
    </location>
</feature>
<proteinExistence type="predicted"/>
<dbReference type="Pfam" id="PF03611">
    <property type="entry name" value="EIIC-GAT"/>
    <property type="match status" value="1"/>
</dbReference>
<feature type="transmembrane region" description="Helical" evidence="9">
    <location>
        <begin position="248"/>
        <end position="266"/>
    </location>
</feature>
<dbReference type="EMBL" id="JARPYI010000019">
    <property type="protein sequence ID" value="MDT2602395.1"/>
    <property type="molecule type" value="Genomic_DNA"/>
</dbReference>
<evidence type="ECO:0000256" key="2">
    <source>
        <dbReference type="ARBA" id="ARBA00022448"/>
    </source>
</evidence>